<gene>
    <name evidence="1" type="ORF">ENO36_05075</name>
</gene>
<accession>A0A7C2URG0</accession>
<dbReference type="Proteomes" id="UP000885664">
    <property type="component" value="Unassembled WGS sequence"/>
</dbReference>
<name>A0A7C2URG0_9CREN</name>
<evidence type="ECO:0000313" key="1">
    <source>
        <dbReference type="EMBL" id="HEU98205.1"/>
    </source>
</evidence>
<dbReference type="AlphaFoldDB" id="A0A7C2URG0"/>
<sequence length="139" mass="15147">MEMEEELALTLVKGAMKGSLDVISIRKKVMAEIAELCYQDGRSDAKEKFLDICIKAIENGEKLLGIIGGCLGKKGLASKDVLSLSSVVQQSSGKELSWLWTFEKGSFEIFTAPLKEASYLIVLGKAKTIPSIKLVAYKS</sequence>
<organism evidence="1">
    <name type="scientific">Fervidicoccus fontis</name>
    <dbReference type="NCBI Taxonomy" id="683846"/>
    <lineage>
        <taxon>Archaea</taxon>
        <taxon>Thermoproteota</taxon>
        <taxon>Thermoprotei</taxon>
        <taxon>Fervidicoccales</taxon>
        <taxon>Fervidicoccaceae</taxon>
        <taxon>Fervidicoccus</taxon>
    </lineage>
</organism>
<protein>
    <submittedName>
        <fullName evidence="1">Uncharacterized protein</fullName>
    </submittedName>
</protein>
<comment type="caution">
    <text evidence="1">The sequence shown here is derived from an EMBL/GenBank/DDBJ whole genome shotgun (WGS) entry which is preliminary data.</text>
</comment>
<reference evidence="1" key="1">
    <citation type="journal article" date="2020" name="mSystems">
        <title>Genome- and Community-Level Interaction Insights into Carbon Utilization and Element Cycling Functions of Hydrothermarchaeota in Hydrothermal Sediment.</title>
        <authorList>
            <person name="Zhou Z."/>
            <person name="Liu Y."/>
            <person name="Xu W."/>
            <person name="Pan J."/>
            <person name="Luo Z.H."/>
            <person name="Li M."/>
        </authorList>
    </citation>
    <scope>NUCLEOTIDE SEQUENCE [LARGE SCALE GENOMIC DNA]</scope>
    <source>
        <strain evidence="1">SpSt-1259</strain>
    </source>
</reference>
<dbReference type="EMBL" id="DSFE01000106">
    <property type="protein sequence ID" value="HEU98205.1"/>
    <property type="molecule type" value="Genomic_DNA"/>
</dbReference>
<proteinExistence type="predicted"/>